<gene>
    <name evidence="2" type="ORF">NNJEOMEG_00159</name>
</gene>
<dbReference type="AlphaFoldDB" id="A0A6V8LVQ8"/>
<dbReference type="InterPro" id="IPR010982">
    <property type="entry name" value="Lambda_DNA-bd_dom_sf"/>
</dbReference>
<name>A0A6V8LVQ8_9BACT</name>
<feature type="compositionally biased region" description="Polar residues" evidence="1">
    <location>
        <begin position="117"/>
        <end position="135"/>
    </location>
</feature>
<proteinExistence type="predicted"/>
<evidence type="ECO:0000313" key="3">
    <source>
        <dbReference type="Proteomes" id="UP000494245"/>
    </source>
</evidence>
<reference evidence="2 3" key="1">
    <citation type="submission" date="2020-04" db="EMBL/GenBank/DDBJ databases">
        <authorList>
            <consortium name="Desulfovibrio sp. FSS-1 genome sequencing consortium"/>
            <person name="Shimoshige H."/>
            <person name="Kobayashi H."/>
            <person name="Maekawa T."/>
        </authorList>
    </citation>
    <scope>NUCLEOTIDE SEQUENCE [LARGE SCALE GENOMIC DNA]</scope>
    <source>
        <strain evidence="2 3">SIID29052-01</strain>
    </source>
</reference>
<feature type="region of interest" description="Disordered" evidence="1">
    <location>
        <begin position="117"/>
        <end position="149"/>
    </location>
</feature>
<dbReference type="Gene3D" id="1.10.260.40">
    <property type="entry name" value="lambda repressor-like DNA-binding domains"/>
    <property type="match status" value="1"/>
</dbReference>
<keyword evidence="3" id="KW-1185">Reference proteome</keyword>
<protein>
    <submittedName>
        <fullName evidence="2">Uncharacterized protein</fullName>
    </submittedName>
</protein>
<sequence>MFKPRWLSSNYATQLYDISINEAVLLIYKGLPVYDLDGVRVVEHPRLLDTYEQEPEYASTVLGSGMLKILDTGYLSDTSSRYYKFCDDRFYSDLRRGLYKFKTKEMESFAGFNTSSKDATTIQSEQRSTGQSCEDTPQHEHKAKRKHTRGAVTQAQAAALCQVSVRLFQEWEAGRNAPEGFPGRSDAMVLTAWANTYQGRQKLKEAAISMSRATSMDPRHLENMSDEDSPWG</sequence>
<comment type="caution">
    <text evidence="2">The sequence shown here is derived from an EMBL/GenBank/DDBJ whole genome shotgun (WGS) entry which is preliminary data.</text>
</comment>
<dbReference type="Proteomes" id="UP000494245">
    <property type="component" value="Unassembled WGS sequence"/>
</dbReference>
<organism evidence="2 3">
    <name type="scientific">Fundidesulfovibrio magnetotacticus</name>
    <dbReference type="NCBI Taxonomy" id="2730080"/>
    <lineage>
        <taxon>Bacteria</taxon>
        <taxon>Pseudomonadati</taxon>
        <taxon>Thermodesulfobacteriota</taxon>
        <taxon>Desulfovibrionia</taxon>
        <taxon>Desulfovibrionales</taxon>
        <taxon>Desulfovibrionaceae</taxon>
        <taxon>Fundidesulfovibrio</taxon>
    </lineage>
</organism>
<dbReference type="EMBL" id="BLTE01000001">
    <property type="protein sequence ID" value="GFK92335.1"/>
    <property type="molecule type" value="Genomic_DNA"/>
</dbReference>
<accession>A0A6V8LVQ8</accession>
<evidence type="ECO:0000313" key="2">
    <source>
        <dbReference type="EMBL" id="GFK92335.1"/>
    </source>
</evidence>
<reference evidence="2 3" key="2">
    <citation type="submission" date="2020-05" db="EMBL/GenBank/DDBJ databases">
        <title>Draft genome sequence of Desulfovibrio sp. strainFSS-1.</title>
        <authorList>
            <person name="Shimoshige H."/>
            <person name="Kobayashi H."/>
            <person name="Maekawa T."/>
        </authorList>
    </citation>
    <scope>NUCLEOTIDE SEQUENCE [LARGE SCALE GENOMIC DNA]</scope>
    <source>
        <strain evidence="2 3">SIID29052-01</strain>
    </source>
</reference>
<dbReference type="RefSeq" id="WP_173080363.1">
    <property type="nucleotide sequence ID" value="NZ_BLTE01000001.1"/>
</dbReference>
<dbReference type="GO" id="GO:0003677">
    <property type="term" value="F:DNA binding"/>
    <property type="evidence" value="ECO:0007669"/>
    <property type="project" value="InterPro"/>
</dbReference>
<evidence type="ECO:0000256" key="1">
    <source>
        <dbReference type="SAM" id="MobiDB-lite"/>
    </source>
</evidence>